<protein>
    <recommendedName>
        <fullName evidence="4">Fructose-1,6-bisphosphatase class 3</fullName>
        <shortName evidence="4">FBPase class 3</shortName>
        <ecNumber evidence="4">3.1.3.11</ecNumber>
    </recommendedName>
    <alternativeName>
        <fullName evidence="4">D-fructose-1,6-bisphosphate 1-phosphohydrolase class 3</fullName>
    </alternativeName>
</protein>
<dbReference type="EMBL" id="JAUOPB010000002">
    <property type="protein sequence ID" value="MDO6421358.1"/>
    <property type="molecule type" value="Genomic_DNA"/>
</dbReference>
<dbReference type="SUPFAM" id="SSF56300">
    <property type="entry name" value="Metallo-dependent phosphatases"/>
    <property type="match status" value="1"/>
</dbReference>
<evidence type="ECO:0000313" key="5">
    <source>
        <dbReference type="EMBL" id="MDO6421358.1"/>
    </source>
</evidence>
<proteinExistence type="inferred from homology"/>
<comment type="caution">
    <text evidence="5">The sequence shown here is derived from an EMBL/GenBank/DDBJ whole genome shotgun (WGS) entry which is preliminary data.</text>
</comment>
<dbReference type="Proteomes" id="UP001169760">
    <property type="component" value="Unassembled WGS sequence"/>
</dbReference>
<keyword evidence="2 4" id="KW-0464">Manganese</keyword>
<evidence type="ECO:0000256" key="3">
    <source>
        <dbReference type="ARBA" id="ARBA00023277"/>
    </source>
</evidence>
<dbReference type="InterPro" id="IPR009164">
    <property type="entry name" value="FBPtase_class3"/>
</dbReference>
<sequence>MTSNALKVFISDLHGELDVFDFLADRQFGILHLLIRQQFSSELNESQCAAIEASAIRLCRAANASQAQLDRTSAVNKEILFTALFLMVVQQKAEDESLTIAIRRWGWLSTVHRALSGDAQLSCTPFSQLVEMLAQNIRTLSAQDFFALAQAFAKALFKKLSPELNIVGDIYDRGQDAFAIMERLRGLPNVAIQWGNHDVVWMGAASGNLACIAVAVRICLRYGTLDMLHRDYGINLSRLERFAAKAYGDDDCAQFTPKGDLNAEEKLRIARMHKAISIIQFKLEGKLIARRPEYAMADRLLLDKINIANSTVAVGDEVHPLLDSNFPTLDVEQPYRLSEAERKVAEDLKQQFLASAKLTQHMDILFHRGGMQKKTGDWLLYHACVPVDEQGEFQPFALAPETARGQSLFNFCELEMRRGYLNRMVINDRNESDIAWFLWCGPHSPLFGKARMTTFERYFVADKQTHKEGKNEYYNLRSNPEFLARVATELKCSSDQVRIVNGHVPVKYQSGERPVQANGKLFSIDGGFSMPYRSATGLAGFVLLEALGQIVLYRVIPNDKSYALEVEYQQMLKPKAASVPAA</sequence>
<evidence type="ECO:0000256" key="2">
    <source>
        <dbReference type="ARBA" id="ARBA00023211"/>
    </source>
</evidence>
<dbReference type="AlphaFoldDB" id="A0AAW7X326"/>
<reference evidence="5" key="1">
    <citation type="submission" date="2023-07" db="EMBL/GenBank/DDBJ databases">
        <title>Genome content predicts the carbon catabolic preferences of heterotrophic bacteria.</title>
        <authorList>
            <person name="Gralka M."/>
        </authorList>
    </citation>
    <scope>NUCLEOTIDE SEQUENCE</scope>
    <source>
        <strain evidence="5">I3M17_2</strain>
    </source>
</reference>
<keyword evidence="3 4" id="KW-0119">Carbohydrate metabolism</keyword>
<comment type="catalytic activity">
    <reaction evidence="4">
        <text>beta-D-fructose 1,6-bisphosphate + H2O = beta-D-fructose 6-phosphate + phosphate</text>
        <dbReference type="Rhea" id="RHEA:11064"/>
        <dbReference type="ChEBI" id="CHEBI:15377"/>
        <dbReference type="ChEBI" id="CHEBI:32966"/>
        <dbReference type="ChEBI" id="CHEBI:43474"/>
        <dbReference type="ChEBI" id="CHEBI:57634"/>
        <dbReference type="EC" id="3.1.3.11"/>
    </reaction>
</comment>
<comment type="pathway">
    <text evidence="4">Carbohydrate biosynthesis; gluconeogenesis.</text>
</comment>
<dbReference type="HAMAP" id="MF_01854">
    <property type="entry name" value="FBPase_class3"/>
    <property type="match status" value="1"/>
</dbReference>
<dbReference type="GO" id="GO:0006094">
    <property type="term" value="P:gluconeogenesis"/>
    <property type="evidence" value="ECO:0007669"/>
    <property type="project" value="UniProtKB-UniRule"/>
</dbReference>
<dbReference type="InterPro" id="IPR029052">
    <property type="entry name" value="Metallo-depent_PP-like"/>
</dbReference>
<gene>
    <name evidence="4" type="primary">fbp</name>
    <name evidence="5" type="ORF">Q4521_02625</name>
</gene>
<evidence type="ECO:0000256" key="1">
    <source>
        <dbReference type="ARBA" id="ARBA00022801"/>
    </source>
</evidence>
<comment type="cofactor">
    <cofactor evidence="4">
        <name>Mn(2+)</name>
        <dbReference type="ChEBI" id="CHEBI:29035"/>
    </cofactor>
</comment>
<dbReference type="GO" id="GO:0042132">
    <property type="term" value="F:fructose 1,6-bisphosphate 1-phosphatase activity"/>
    <property type="evidence" value="ECO:0007669"/>
    <property type="project" value="UniProtKB-UniRule"/>
</dbReference>
<dbReference type="RefSeq" id="WP_303490775.1">
    <property type="nucleotide sequence ID" value="NZ_JAUOPB010000002.1"/>
</dbReference>
<comment type="similarity">
    <text evidence="4">Belongs to the FBPase class 3 family.</text>
</comment>
<evidence type="ECO:0000313" key="6">
    <source>
        <dbReference type="Proteomes" id="UP001169760"/>
    </source>
</evidence>
<evidence type="ECO:0000256" key="4">
    <source>
        <dbReference type="HAMAP-Rule" id="MF_01854"/>
    </source>
</evidence>
<dbReference type="Pfam" id="PF06874">
    <property type="entry name" value="FBPase_2"/>
    <property type="match status" value="1"/>
</dbReference>
<dbReference type="Gene3D" id="3.60.21.10">
    <property type="match status" value="1"/>
</dbReference>
<organism evidence="5 6">
    <name type="scientific">Saccharophagus degradans</name>
    <dbReference type="NCBI Taxonomy" id="86304"/>
    <lineage>
        <taxon>Bacteria</taxon>
        <taxon>Pseudomonadati</taxon>
        <taxon>Pseudomonadota</taxon>
        <taxon>Gammaproteobacteria</taxon>
        <taxon>Cellvibrionales</taxon>
        <taxon>Cellvibrionaceae</taxon>
        <taxon>Saccharophagus</taxon>
    </lineage>
</organism>
<accession>A0AAW7X326</accession>
<dbReference type="EC" id="3.1.3.11" evidence="4"/>
<keyword evidence="1 4" id="KW-0378">Hydrolase</keyword>
<name>A0AAW7X326_9GAMM</name>